<evidence type="ECO:0000259" key="3">
    <source>
        <dbReference type="PROSITE" id="PS51468"/>
    </source>
</evidence>
<dbReference type="InterPro" id="IPR052627">
    <property type="entry name" value="VWA_domain-containing"/>
</dbReference>
<feature type="region of interest" description="Disordered" evidence="1">
    <location>
        <begin position="575"/>
        <end position="639"/>
    </location>
</feature>
<evidence type="ECO:0000256" key="1">
    <source>
        <dbReference type="SAM" id="MobiDB-lite"/>
    </source>
</evidence>
<feature type="compositionally biased region" description="Polar residues" evidence="1">
    <location>
        <begin position="1114"/>
        <end position="1123"/>
    </location>
</feature>
<keyword evidence="5" id="KW-1185">Reference proteome</keyword>
<name>A0A7K9V515_ANSSE</name>
<feature type="compositionally biased region" description="Basic and acidic residues" evidence="1">
    <location>
        <begin position="875"/>
        <end position="897"/>
    </location>
</feature>
<dbReference type="OrthoDB" id="1729737at2759"/>
<evidence type="ECO:0000313" key="4">
    <source>
        <dbReference type="EMBL" id="NXI68027.1"/>
    </source>
</evidence>
<feature type="region of interest" description="Disordered" evidence="1">
    <location>
        <begin position="1109"/>
        <end position="1189"/>
    </location>
</feature>
<comment type="caution">
    <text evidence="4">The sequence shown here is derived from an EMBL/GenBank/DDBJ whole genome shotgun (WGS) entry which is preliminary data.</text>
</comment>
<feature type="region of interest" description="Disordered" evidence="1">
    <location>
        <begin position="875"/>
        <end position="898"/>
    </location>
</feature>
<dbReference type="PANTHER" id="PTHR46299">
    <property type="entry name" value="VON WILLEBRAND FACTOR A DOMAIN-CONTAINING PROTEIN 5B2-RELATED"/>
    <property type="match status" value="1"/>
</dbReference>
<dbReference type="EMBL" id="VXAA01003770">
    <property type="protein sequence ID" value="NXI68027.1"/>
    <property type="molecule type" value="Genomic_DNA"/>
</dbReference>
<protein>
    <submittedName>
        <fullName evidence="4">VW5B2 protein</fullName>
    </submittedName>
</protein>
<dbReference type="SMART" id="SM00327">
    <property type="entry name" value="VWA"/>
    <property type="match status" value="1"/>
</dbReference>
<feature type="non-terminal residue" evidence="4">
    <location>
        <position position="1275"/>
    </location>
</feature>
<dbReference type="SUPFAM" id="SSF53300">
    <property type="entry name" value="vWA-like"/>
    <property type="match status" value="1"/>
</dbReference>
<dbReference type="InterPro" id="IPR002035">
    <property type="entry name" value="VWF_A"/>
</dbReference>
<reference evidence="4 5" key="1">
    <citation type="submission" date="2019-09" db="EMBL/GenBank/DDBJ databases">
        <title>Bird 10,000 Genomes (B10K) Project - Family phase.</title>
        <authorList>
            <person name="Zhang G."/>
        </authorList>
    </citation>
    <scope>NUCLEOTIDE SEQUENCE [LARGE SCALE GENOMIC DNA]</scope>
    <source>
        <strain evidence="4">B10K-DU-001-57</strain>
        <tissue evidence="4">Muscle</tissue>
    </source>
</reference>
<feature type="non-terminal residue" evidence="4">
    <location>
        <position position="1"/>
    </location>
</feature>
<accession>A0A7K9V515</accession>
<dbReference type="AlphaFoldDB" id="A0A7K9V515"/>
<dbReference type="Pfam" id="PF13768">
    <property type="entry name" value="VWA_3"/>
    <property type="match status" value="1"/>
</dbReference>
<sequence length="1275" mass="136696">MPGLYALSSWEALPLKSSRVKACANGYSLSITAHLVYTNPHEEPLEGVFVYPLEESEVVAGFEAAAGSRRVTFQVQSRHRAQDCCLECGTSPGRPRRCAGGHLVLDEDTERSTFVISTGMLGPAESLAVTLRTAQELPTLPGGALHLILPPVLAPRVAAAPERESEPGSLCDDSPTSCFGGPSARSQPAPTVPTESADIFWGQPCNPFPYEFAFELLVKGPCLLAGSLESPTHALRADADPWANSAATTCVTLAERHRYDRDVEIILYPCEPHQPHLVMEEGTMTYPEYEAHIRSRRDYARIARKDGSGERQVAFVQKRFHKDIFPNPVLMLNFCPAVEAVPGDLQSVTREVLFLVDRSGTMSGPDVNKVKEALLVALKSLPSGTLLNIAGFGSDVQPLFPSSRLCSNETLRRACRHLGELRAAAGSPDLLAALSWALAQPLHHGYPRQLFLFTAVAAGGAGRILQLVRRQASTVRCFSFGMGPRACRRLLTGMAKLSRGRAEFLSPAERLQPKLIKSLKKAIEPAVSDITIDWYVPDSTEALLSPTEIAALYPGDRLVSYCTLYSIARFRDRRPAGRDRARRGSAVPSQEEVPSPGGTRPPVPGEHREPSRGSAGSGEASLELSAGGTEESERSTDLVSGGDIWKRIYQPSYIQEQYVLTHCSVSTDRSQGLLSRSSTSSESTGSRDVAPDGSSPAPDAASQQGQKSLSLCESSTKSAPLPSAPAPAGIKVPAALSAEELARRQKALARAALAGRSFSSPHGELDARRLCRALEKVSQKRNQSLEGRLDQLGPKTPQLQRSVGESNNLLSPTHLDWDMLVEPSYLFSASPAPEAREPSRGDPCLPLRCHVVIHGLQAGRPVSWEVTASLESLLRPRDGTGSEEPPRRAGTDGEKPLHSLAARSVIRDSEKAAQREAELEQGFARRFRLKAMQTSKACNVPSLYTCVVPVDGATRAALPTAPQVWGTASPPPPPAGKSRTALMVPLPLFQGLQPAPPPPPWAPRNPRRASLAPGEAACSTPIGHGAGGGQGGSATSWGCGFSLSRRRGPSLALRPQCLSPESERSSTNASHDYLPLVQLQQARGPFQLTESFSEVVQIPLDRLRRASPYASHRASLSPTSPVAKSSPGAGPSAEEPAGAPEPGSPLSHSTCSEVPSAAVWAQADSGHGSESDTGPHSAAPSEAGVSWQDVGPEDLESASWATAVALAWLEHRCAGFFEEWELVAAKADAWLRAQRLPEGVDVGCLKGAARHLFLLLRHWDENIKLNMLCYNPNNV</sequence>
<feature type="domain" description="VIT" evidence="3">
    <location>
        <begin position="1"/>
        <end position="135"/>
    </location>
</feature>
<dbReference type="PANTHER" id="PTHR46299:SF2">
    <property type="entry name" value="VON WILLEBRAND FACTOR A DOMAIN-CONTAINING PROTEIN 5B2"/>
    <property type="match status" value="1"/>
</dbReference>
<dbReference type="PROSITE" id="PS51468">
    <property type="entry name" value="VIT"/>
    <property type="match status" value="1"/>
</dbReference>
<evidence type="ECO:0000259" key="2">
    <source>
        <dbReference type="PROSITE" id="PS50234"/>
    </source>
</evidence>
<dbReference type="InterPro" id="IPR013694">
    <property type="entry name" value="VIT"/>
</dbReference>
<feature type="region of interest" description="Disordered" evidence="1">
    <location>
        <begin position="159"/>
        <end position="192"/>
    </location>
</feature>
<feature type="region of interest" description="Disordered" evidence="1">
    <location>
        <begin position="669"/>
        <end position="727"/>
    </location>
</feature>
<dbReference type="Pfam" id="PF13757">
    <property type="entry name" value="VIT_2"/>
    <property type="match status" value="1"/>
</dbReference>
<dbReference type="Proteomes" id="UP000567872">
    <property type="component" value="Unassembled WGS sequence"/>
</dbReference>
<gene>
    <name evidence="4" type="primary">Vwa5b2</name>
    <name evidence="4" type="ORF">ANSSEM_R06412</name>
</gene>
<feature type="compositionally biased region" description="Low complexity" evidence="1">
    <location>
        <begin position="1125"/>
        <end position="1145"/>
    </location>
</feature>
<dbReference type="PROSITE" id="PS50234">
    <property type="entry name" value="VWFA"/>
    <property type="match status" value="1"/>
</dbReference>
<feature type="compositionally biased region" description="Low complexity" evidence="1">
    <location>
        <begin position="669"/>
        <end position="706"/>
    </location>
</feature>
<dbReference type="Gene3D" id="3.40.50.410">
    <property type="entry name" value="von Willebrand factor, type A domain"/>
    <property type="match status" value="1"/>
</dbReference>
<feature type="domain" description="VWFA" evidence="2">
    <location>
        <begin position="351"/>
        <end position="519"/>
    </location>
</feature>
<organism evidence="4 5">
    <name type="scientific">Anseranas semipalmata</name>
    <name type="common">Magpie goose</name>
    <name type="synonym">Anas semipalmata</name>
    <dbReference type="NCBI Taxonomy" id="8851"/>
    <lineage>
        <taxon>Eukaryota</taxon>
        <taxon>Metazoa</taxon>
        <taxon>Chordata</taxon>
        <taxon>Craniata</taxon>
        <taxon>Vertebrata</taxon>
        <taxon>Euteleostomi</taxon>
        <taxon>Archelosauria</taxon>
        <taxon>Archosauria</taxon>
        <taxon>Dinosauria</taxon>
        <taxon>Saurischia</taxon>
        <taxon>Theropoda</taxon>
        <taxon>Coelurosauria</taxon>
        <taxon>Aves</taxon>
        <taxon>Neognathae</taxon>
        <taxon>Galloanserae</taxon>
        <taxon>Anseriformes</taxon>
        <taxon>Anseranatidae</taxon>
        <taxon>Anseranas</taxon>
    </lineage>
</organism>
<proteinExistence type="predicted"/>
<evidence type="ECO:0000313" key="5">
    <source>
        <dbReference type="Proteomes" id="UP000567872"/>
    </source>
</evidence>
<dbReference type="InterPro" id="IPR036465">
    <property type="entry name" value="vWFA_dom_sf"/>
</dbReference>
<feature type="region of interest" description="Disordered" evidence="1">
    <location>
        <begin position="997"/>
        <end position="1034"/>
    </location>
</feature>